<organism evidence="1 2">
    <name type="scientific">Pseudomonas phage phiPMW</name>
    <dbReference type="NCBI Taxonomy" id="1815582"/>
    <lineage>
        <taxon>Viruses</taxon>
        <taxon>Duplodnaviria</taxon>
        <taxon>Heunggongvirae</taxon>
        <taxon>Uroviricota</taxon>
        <taxon>Caudoviricetes</taxon>
        <taxon>Plaisancevirus</taxon>
        <taxon>Plaisancevirus PMW</taxon>
    </lineage>
</organism>
<name>A0A1S5R197_9CAUD</name>
<protein>
    <submittedName>
        <fullName evidence="1">Uncharacterized protein</fullName>
    </submittedName>
</protein>
<accession>A0A1S5R197</accession>
<reference evidence="1 2" key="1">
    <citation type="submission" date="2016-03" db="EMBL/GenBank/DDBJ databases">
        <title>Characterization of pf16 and phiPMW: Two novel phages infecting Pseudomonas putida PpG1.</title>
        <authorList>
            <person name="Magill D.J."/>
            <person name="Krylov V.N."/>
            <person name="Allen C.C.R."/>
            <person name="McGrath J.W."/>
            <person name="Quinn J.P."/>
            <person name="Kulakov L.A."/>
        </authorList>
    </citation>
    <scope>NUCLEOTIDE SEQUENCE [LARGE SCALE GENOMIC DNA]</scope>
</reference>
<keyword evidence="2" id="KW-1185">Reference proteome</keyword>
<dbReference type="Proteomes" id="UP000223738">
    <property type="component" value="Segment"/>
</dbReference>
<evidence type="ECO:0000313" key="1">
    <source>
        <dbReference type="EMBL" id="ANA49192.1"/>
    </source>
</evidence>
<gene>
    <name evidence="1" type="ORF">PMW_67</name>
</gene>
<sequence length="108" mass="12438">MAVYKHSETHSFESYFDYEHFKAHFMKPTDDLDEQLIQWQSLVDEVTVQCNRLRAAYPSAKVTQRIEQGVLIINIAYVNFSGGYYAAASASEEFENAVLQRPAWRIVG</sequence>
<evidence type="ECO:0000313" key="2">
    <source>
        <dbReference type="Proteomes" id="UP000223738"/>
    </source>
</evidence>
<proteinExistence type="predicted"/>
<dbReference type="EMBL" id="KU862660">
    <property type="protein sequence ID" value="ANA49192.1"/>
    <property type="molecule type" value="Genomic_DNA"/>
</dbReference>